<comment type="caution">
    <text evidence="9">The sequence shown here is derived from an EMBL/GenBank/DDBJ whole genome shotgun (WGS) entry which is preliminary data.</text>
</comment>
<evidence type="ECO:0000256" key="4">
    <source>
        <dbReference type="ARBA" id="ARBA00022989"/>
    </source>
</evidence>
<keyword evidence="10" id="KW-1185">Reference proteome</keyword>
<dbReference type="Gene3D" id="1.20.1250.20">
    <property type="entry name" value="MFS general substrate transporter like domains"/>
    <property type="match status" value="1"/>
</dbReference>
<dbReference type="PANTHER" id="PTHR23501">
    <property type="entry name" value="MAJOR FACILITATOR SUPERFAMILY"/>
    <property type="match status" value="1"/>
</dbReference>
<keyword evidence="3 7" id="KW-0812">Transmembrane</keyword>
<comment type="subcellular location">
    <subcellularLocation>
        <location evidence="1">Membrane</location>
        <topology evidence="1">Multi-pass membrane protein</topology>
    </subcellularLocation>
</comment>
<evidence type="ECO:0000256" key="1">
    <source>
        <dbReference type="ARBA" id="ARBA00004141"/>
    </source>
</evidence>
<keyword evidence="4 7" id="KW-1133">Transmembrane helix</keyword>
<feature type="transmembrane region" description="Helical" evidence="7">
    <location>
        <begin position="137"/>
        <end position="155"/>
    </location>
</feature>
<feature type="transmembrane region" description="Helical" evidence="7">
    <location>
        <begin position="193"/>
        <end position="213"/>
    </location>
</feature>
<protein>
    <recommendedName>
        <fullName evidence="8">Major facilitator superfamily (MFS) profile domain-containing protein</fullName>
    </recommendedName>
</protein>
<dbReference type="Pfam" id="PF07690">
    <property type="entry name" value="MFS_1"/>
    <property type="match status" value="1"/>
</dbReference>
<dbReference type="PANTHER" id="PTHR23501:SF177">
    <property type="entry name" value="MAJOR FACILITATOR SUPERFAMILY (MFS) PROFILE DOMAIN-CONTAINING PROTEIN-RELATED"/>
    <property type="match status" value="1"/>
</dbReference>
<feature type="transmembrane region" description="Helical" evidence="7">
    <location>
        <begin position="43"/>
        <end position="65"/>
    </location>
</feature>
<feature type="compositionally biased region" description="Basic and acidic residues" evidence="6">
    <location>
        <begin position="15"/>
        <end position="24"/>
    </location>
</feature>
<name>A0ABR2UYM3_9PEZI</name>
<reference evidence="9 10" key="1">
    <citation type="journal article" date="2024" name="J. Plant Pathol.">
        <title>Sequence and assembly of the genome of Seiridium unicorne, isolate CBS 538.82, causal agent of cypress canker disease.</title>
        <authorList>
            <person name="Scali E."/>
            <person name="Rocca G.D."/>
            <person name="Danti R."/>
            <person name="Garbelotto M."/>
            <person name="Barberini S."/>
            <person name="Baroncelli R."/>
            <person name="Emiliani G."/>
        </authorList>
    </citation>
    <scope>NUCLEOTIDE SEQUENCE [LARGE SCALE GENOMIC DNA]</scope>
    <source>
        <strain evidence="9 10">BM-138-508</strain>
    </source>
</reference>
<evidence type="ECO:0000256" key="5">
    <source>
        <dbReference type="ARBA" id="ARBA00023136"/>
    </source>
</evidence>
<evidence type="ECO:0000313" key="10">
    <source>
        <dbReference type="Proteomes" id="UP001408356"/>
    </source>
</evidence>
<dbReference type="SUPFAM" id="SSF103473">
    <property type="entry name" value="MFS general substrate transporter"/>
    <property type="match status" value="2"/>
</dbReference>
<evidence type="ECO:0000256" key="3">
    <source>
        <dbReference type="ARBA" id="ARBA00022692"/>
    </source>
</evidence>
<feature type="transmembrane region" description="Helical" evidence="7">
    <location>
        <begin position="106"/>
        <end position="131"/>
    </location>
</feature>
<dbReference type="InterPro" id="IPR036259">
    <property type="entry name" value="MFS_trans_sf"/>
</dbReference>
<evidence type="ECO:0000256" key="6">
    <source>
        <dbReference type="SAM" id="MobiDB-lite"/>
    </source>
</evidence>
<dbReference type="Proteomes" id="UP001408356">
    <property type="component" value="Unassembled WGS sequence"/>
</dbReference>
<feature type="transmembrane region" description="Helical" evidence="7">
    <location>
        <begin position="505"/>
        <end position="523"/>
    </location>
</feature>
<keyword evidence="5 7" id="KW-0472">Membrane</keyword>
<evidence type="ECO:0000256" key="2">
    <source>
        <dbReference type="ARBA" id="ARBA00022448"/>
    </source>
</evidence>
<evidence type="ECO:0000256" key="7">
    <source>
        <dbReference type="SAM" id="Phobius"/>
    </source>
</evidence>
<evidence type="ECO:0000259" key="8">
    <source>
        <dbReference type="PROSITE" id="PS50850"/>
    </source>
</evidence>
<organism evidence="9 10">
    <name type="scientific">Seiridium unicorne</name>
    <dbReference type="NCBI Taxonomy" id="138068"/>
    <lineage>
        <taxon>Eukaryota</taxon>
        <taxon>Fungi</taxon>
        <taxon>Dikarya</taxon>
        <taxon>Ascomycota</taxon>
        <taxon>Pezizomycotina</taxon>
        <taxon>Sordariomycetes</taxon>
        <taxon>Xylariomycetidae</taxon>
        <taxon>Amphisphaeriales</taxon>
        <taxon>Sporocadaceae</taxon>
        <taxon>Seiridium</taxon>
    </lineage>
</organism>
<keyword evidence="2" id="KW-0813">Transport</keyword>
<feature type="transmembrane region" description="Helical" evidence="7">
    <location>
        <begin position="431"/>
        <end position="460"/>
    </location>
</feature>
<evidence type="ECO:0000313" key="9">
    <source>
        <dbReference type="EMBL" id="KAK9419396.1"/>
    </source>
</evidence>
<feature type="transmembrane region" description="Helical" evidence="7">
    <location>
        <begin position="262"/>
        <end position="283"/>
    </location>
</feature>
<feature type="transmembrane region" description="Helical" evidence="7">
    <location>
        <begin position="304"/>
        <end position="324"/>
    </location>
</feature>
<feature type="transmembrane region" description="Helical" evidence="7">
    <location>
        <begin position="77"/>
        <end position="94"/>
    </location>
</feature>
<feature type="transmembrane region" description="Helical" evidence="7">
    <location>
        <begin position="399"/>
        <end position="419"/>
    </location>
</feature>
<sequence length="546" mass="58093">MELQRVESGQLTPPHETKIMEDQSTRGPLEKQLGVDKNTTTDVVYPSVVTRSVIVSIIGTAIPMITTDFNSMADEGWYGSAFFLTLATFVSAWGKAYKYFSLRIVYIMAIAIFEIGSLVCALSPSSIALIIGRAIQGVGAAGTAGGGFTITAFVVPPHVQPIVVGLMGSVFTIASIAGPLLGGVFTSQVTWRWCFYINLPIGGVTIIGMVLFFRTPAHAKSSQKTPIREILASFDPLGSVLMFSGVLCFFLAVQWGGVTKPWNSATIIGLLVGCVLLLALFAANEWYQGDRALIVFRILRQRSIGACSGFIFFLNAANIALQYNLPTYFQAIQGDTPVQSGIKMIPSILSTALSTMIGSATIGKLQFFQPFLLAAGAIGTLGVGLIYTLNIDTGLGPIIGYQILFGVGTGLAVQTPNLVATVTSSAEDVSIAISTVSFFMFLAGSWGVAVSDAILVNILLERLPYHVPGIDPEAVLVAGAAGIKNVYEGEVLRGVQLAYLDGLHGGWALATAAFGVTLLWALIPRWPGRLSPPDRTDARGYEDETK</sequence>
<feature type="domain" description="Major facilitator superfamily (MFS) profile" evidence="8">
    <location>
        <begin position="40"/>
        <end position="496"/>
    </location>
</feature>
<dbReference type="InterPro" id="IPR020846">
    <property type="entry name" value="MFS_dom"/>
</dbReference>
<gene>
    <name evidence="9" type="ORF">SUNI508_07371</name>
</gene>
<dbReference type="InterPro" id="IPR011701">
    <property type="entry name" value="MFS"/>
</dbReference>
<feature type="region of interest" description="Disordered" evidence="6">
    <location>
        <begin position="1"/>
        <end position="25"/>
    </location>
</feature>
<proteinExistence type="predicted"/>
<dbReference type="PROSITE" id="PS50850">
    <property type="entry name" value="MFS"/>
    <property type="match status" value="1"/>
</dbReference>
<dbReference type="EMBL" id="JARVKF010000320">
    <property type="protein sequence ID" value="KAK9419396.1"/>
    <property type="molecule type" value="Genomic_DNA"/>
</dbReference>
<accession>A0ABR2UYM3</accession>
<feature type="transmembrane region" description="Helical" evidence="7">
    <location>
        <begin position="234"/>
        <end position="256"/>
    </location>
</feature>
<feature type="transmembrane region" description="Helical" evidence="7">
    <location>
        <begin position="370"/>
        <end position="387"/>
    </location>
</feature>
<dbReference type="CDD" id="cd17502">
    <property type="entry name" value="MFS_Azr1_MDR_like"/>
    <property type="match status" value="1"/>
</dbReference>
<feature type="transmembrane region" description="Helical" evidence="7">
    <location>
        <begin position="162"/>
        <end position="181"/>
    </location>
</feature>